<organism evidence="4 5">
    <name type="scientific">Mycolicibacterium arenosum</name>
    <dbReference type="NCBI Taxonomy" id="2952157"/>
    <lineage>
        <taxon>Bacteria</taxon>
        <taxon>Bacillati</taxon>
        <taxon>Actinomycetota</taxon>
        <taxon>Actinomycetes</taxon>
        <taxon>Mycobacteriales</taxon>
        <taxon>Mycobacteriaceae</taxon>
        <taxon>Mycolicibacterium</taxon>
    </lineage>
</organism>
<name>A0ABT1MCV0_9MYCO</name>
<feature type="region of interest" description="Disordered" evidence="1">
    <location>
        <begin position="197"/>
        <end position="396"/>
    </location>
</feature>
<feature type="compositionally biased region" description="Low complexity" evidence="1">
    <location>
        <begin position="296"/>
        <end position="315"/>
    </location>
</feature>
<feature type="compositionally biased region" description="Pro residues" evidence="1">
    <location>
        <begin position="316"/>
        <end position="341"/>
    </location>
</feature>
<gene>
    <name evidence="4" type="ORF">NM203_31390</name>
</gene>
<feature type="compositionally biased region" description="Polar residues" evidence="1">
    <location>
        <begin position="275"/>
        <end position="286"/>
    </location>
</feature>
<dbReference type="Proteomes" id="UP001651690">
    <property type="component" value="Unassembled WGS sequence"/>
</dbReference>
<feature type="compositionally biased region" description="Low complexity" evidence="1">
    <location>
        <begin position="226"/>
        <end position="268"/>
    </location>
</feature>
<dbReference type="Pfam" id="PF16751">
    <property type="entry name" value="RsdA_SigD_bd"/>
    <property type="match status" value="1"/>
</dbReference>
<keyword evidence="5" id="KW-1185">Reference proteome</keyword>
<feature type="compositionally biased region" description="Low complexity" evidence="1">
    <location>
        <begin position="197"/>
        <end position="212"/>
    </location>
</feature>
<keyword evidence="2" id="KW-1133">Transmembrane helix</keyword>
<proteinExistence type="predicted"/>
<evidence type="ECO:0000313" key="4">
    <source>
        <dbReference type="EMBL" id="MCP9276697.1"/>
    </source>
</evidence>
<feature type="compositionally biased region" description="Low complexity" evidence="1">
    <location>
        <begin position="385"/>
        <end position="396"/>
    </location>
</feature>
<dbReference type="Gene3D" id="6.10.250.1300">
    <property type="match status" value="1"/>
</dbReference>
<evidence type="ECO:0000259" key="3">
    <source>
        <dbReference type="Pfam" id="PF16751"/>
    </source>
</evidence>
<feature type="domain" description="Anti-sigma-D factor RsdA sigma factor binding region" evidence="3">
    <location>
        <begin position="15"/>
        <end position="60"/>
    </location>
</feature>
<keyword evidence="2" id="KW-0472">Membrane</keyword>
<feature type="transmembrane region" description="Helical" evidence="2">
    <location>
        <begin position="88"/>
        <end position="112"/>
    </location>
</feature>
<dbReference type="EMBL" id="JANDBD010000019">
    <property type="protein sequence ID" value="MCP9276697.1"/>
    <property type="molecule type" value="Genomic_DNA"/>
</dbReference>
<feature type="compositionally biased region" description="Low complexity" evidence="1">
    <location>
        <begin position="358"/>
        <end position="374"/>
    </location>
</feature>
<dbReference type="RefSeq" id="WP_255064865.1">
    <property type="nucleotide sequence ID" value="NZ_JANDBD010000019.1"/>
</dbReference>
<accession>A0ABT1MCV0</accession>
<sequence length="396" mass="40814">MPDFGRWTSNGGDPSLNDVNRVDRFFDALGSNETAYSTDHAEAELAFLFADWRDEVRTAPVTAPVTTRDAVDALNAGLGARKRGRSTLVLVGSAAAAVLCIGGFGAAVYSAGPGDAFYGIRSSLFGEQATRDDAVMLAAQAEMQQVQKLIDDGQWEQAQDKLVALSSTVQSVETPEQKQQLVDQYNQLTVKVVEQDPAATLPPDAPLPTFTDSPLTLLPIPTFQVGDTTTSTTSETSGTTSTEPSDTTTTSTSTTTSPSDSATTSTPGPEVMLTTPPTSSGDASSNPATTPPSTPPSGTTTTTTRVEVTSVTSVPSAPPSSQAPPPPSPRSEPSQAPPPSVVPTRAPQSVPAPPPASSVPAEAPAPVEAPSSERPAPKPPRVEEPAPVTTTVAPPS</sequence>
<evidence type="ECO:0000256" key="2">
    <source>
        <dbReference type="SAM" id="Phobius"/>
    </source>
</evidence>
<dbReference type="InterPro" id="IPR031928">
    <property type="entry name" value="RsdA_SigD-bd"/>
</dbReference>
<evidence type="ECO:0000256" key="1">
    <source>
        <dbReference type="SAM" id="MobiDB-lite"/>
    </source>
</evidence>
<reference evidence="4 5" key="1">
    <citation type="submission" date="2022-06" db="EMBL/GenBank/DDBJ databases">
        <title>Mycolicibacterium sp. CAU 1645 isolated from seawater.</title>
        <authorList>
            <person name="Kim W."/>
        </authorList>
    </citation>
    <scope>NUCLEOTIDE SEQUENCE [LARGE SCALE GENOMIC DNA]</scope>
    <source>
        <strain evidence="4 5">CAU 1645</strain>
    </source>
</reference>
<evidence type="ECO:0000313" key="5">
    <source>
        <dbReference type="Proteomes" id="UP001651690"/>
    </source>
</evidence>
<protein>
    <submittedName>
        <fullName evidence="4">Anti-sigma-D factor RsdA</fullName>
    </submittedName>
</protein>
<keyword evidence="2" id="KW-0812">Transmembrane</keyword>
<comment type="caution">
    <text evidence="4">The sequence shown here is derived from an EMBL/GenBank/DDBJ whole genome shotgun (WGS) entry which is preliminary data.</text>
</comment>